<dbReference type="GO" id="GO:0016787">
    <property type="term" value="F:hydrolase activity"/>
    <property type="evidence" value="ECO:0007669"/>
    <property type="project" value="UniProtKB-KW"/>
</dbReference>
<dbReference type="InterPro" id="IPR000073">
    <property type="entry name" value="AB_hydrolase_1"/>
</dbReference>
<keyword evidence="3" id="KW-1185">Reference proteome</keyword>
<feature type="domain" description="AB hydrolase-1" evidence="1">
    <location>
        <begin position="59"/>
        <end position="310"/>
    </location>
</feature>
<gene>
    <name evidence="2" type="ORF">BFL28_03640</name>
</gene>
<dbReference type="Gene3D" id="3.40.50.1820">
    <property type="entry name" value="alpha/beta hydrolase"/>
    <property type="match status" value="1"/>
</dbReference>
<evidence type="ECO:0000313" key="3">
    <source>
        <dbReference type="Proteomes" id="UP000094487"/>
    </source>
</evidence>
<dbReference type="PANTHER" id="PTHR43798">
    <property type="entry name" value="MONOACYLGLYCEROL LIPASE"/>
    <property type="match status" value="1"/>
</dbReference>
<keyword evidence="2" id="KW-0378">Hydrolase</keyword>
<evidence type="ECO:0000259" key="1">
    <source>
        <dbReference type="Pfam" id="PF12697"/>
    </source>
</evidence>
<proteinExistence type="predicted"/>
<accession>A0A1E3LSR0</accession>
<evidence type="ECO:0000313" key="2">
    <source>
        <dbReference type="EMBL" id="ODP36816.1"/>
    </source>
</evidence>
<reference evidence="2 3" key="1">
    <citation type="submission" date="2016-08" db="EMBL/GenBank/DDBJ databases">
        <title>Draft genome of the agarase producing Sphingomonas sp. MCT13.</title>
        <authorList>
            <person name="D'Andrea M.M."/>
            <person name="Rossolini G.M."/>
            <person name="Thaller M.C."/>
        </authorList>
    </citation>
    <scope>NUCLEOTIDE SEQUENCE [LARGE SCALE GENOMIC DNA]</scope>
    <source>
        <strain evidence="2 3">MCT13</strain>
    </source>
</reference>
<dbReference type="PANTHER" id="PTHR43798:SF33">
    <property type="entry name" value="HYDROLASE, PUTATIVE (AFU_ORTHOLOGUE AFUA_2G14860)-RELATED"/>
    <property type="match status" value="1"/>
</dbReference>
<dbReference type="SUPFAM" id="SSF53474">
    <property type="entry name" value="alpha/beta-Hydrolases"/>
    <property type="match status" value="1"/>
</dbReference>
<dbReference type="GO" id="GO:0016020">
    <property type="term" value="C:membrane"/>
    <property type="evidence" value="ECO:0007669"/>
    <property type="project" value="TreeGrafter"/>
</dbReference>
<dbReference type="EMBL" id="MDDS01000046">
    <property type="protein sequence ID" value="ODP36816.1"/>
    <property type="molecule type" value="Genomic_DNA"/>
</dbReference>
<organism evidence="2 3">
    <name type="scientific">Sphingomonas turrisvirgatae</name>
    <dbReference type="NCBI Taxonomy" id="1888892"/>
    <lineage>
        <taxon>Bacteria</taxon>
        <taxon>Pseudomonadati</taxon>
        <taxon>Pseudomonadota</taxon>
        <taxon>Alphaproteobacteria</taxon>
        <taxon>Sphingomonadales</taxon>
        <taxon>Sphingomonadaceae</taxon>
        <taxon>Sphingomonas</taxon>
    </lineage>
</organism>
<name>A0A1E3LSR0_9SPHN</name>
<protein>
    <submittedName>
        <fullName evidence="2">Hydrolase</fullName>
    </submittedName>
</protein>
<dbReference type="STRING" id="1888892.BFL28_03640"/>
<dbReference type="InterPro" id="IPR029058">
    <property type="entry name" value="AB_hydrolase_fold"/>
</dbReference>
<dbReference type="Proteomes" id="UP000094487">
    <property type="component" value="Unassembled WGS sequence"/>
</dbReference>
<comment type="caution">
    <text evidence="2">The sequence shown here is derived from an EMBL/GenBank/DDBJ whole genome shotgun (WGS) entry which is preliminary data.</text>
</comment>
<sequence length="323" mass="35730">MSTMREIPSDIVQTWAPDPAYLPGWFVDALSVPREEGFVEVSGVRMHYFRWGDRSAPPLLMTHGFLSHARCLAFVAPYLAENYHVIAYDHSGMGDSDVRENCDMGARGREMIGVAEALGLFGHEHKPIIVAHSFGAAVALQAIKLAPEAFAGTVICDLMVLRPSSFDAVWGGGRTGPGSGDPDRPHKRYPDYASARERYVLSPPQPVGEAFLMDYMAYHSLRREGDAWTWKFSPSVFKRDNVPSEWLEMGRTLVEAPGRKAIVHGEQSLLFTNDSSDYVRELGGIDIPIIAVPEARHHLMLDQPLAFVAALRALLAGWSIGRN</sequence>
<dbReference type="InterPro" id="IPR050266">
    <property type="entry name" value="AB_hydrolase_sf"/>
</dbReference>
<dbReference type="AlphaFoldDB" id="A0A1E3LSR0"/>
<dbReference type="Pfam" id="PF12697">
    <property type="entry name" value="Abhydrolase_6"/>
    <property type="match status" value="1"/>
</dbReference>